<dbReference type="KEGG" id="aft:BBF96_04540"/>
<name>A0A3S9SWV0_9FIRM</name>
<dbReference type="PANTHER" id="PTHR43578">
    <property type="entry name" value="NADH-QUINONE OXIDOREDUCTASE SUBUNIT F"/>
    <property type="match status" value="1"/>
</dbReference>
<proteinExistence type="predicted"/>
<gene>
    <name evidence="4" type="ORF">BBF96_04540</name>
</gene>
<keyword evidence="3" id="KW-0411">Iron-sulfur</keyword>
<accession>A0A3S9SWV0</accession>
<evidence type="ECO:0008006" key="6">
    <source>
        <dbReference type="Google" id="ProtNLM"/>
    </source>
</evidence>
<dbReference type="PANTHER" id="PTHR43578:SF3">
    <property type="entry name" value="NADH-QUINONE OXIDOREDUCTASE SUBUNIT F"/>
    <property type="match status" value="1"/>
</dbReference>
<sequence>MKSIEELQKIKDQVLEEIKLRDNDSNSIQVEVGMGTCGIAAGAREVMQAILDELNKRKVTGVKVVQTGCIGLCAEEPLVIVKQPNKGTVIYGNLDPNKARQIVAQHLVNGLIIEEWVVNE</sequence>
<reference evidence="4 5" key="1">
    <citation type="submission" date="2016-07" db="EMBL/GenBank/DDBJ databases">
        <title>Genome and transcriptome analysis of iron-reducing fermentative bacteria Anoxybacter fermentans.</title>
        <authorList>
            <person name="Zeng X."/>
            <person name="Shao Z."/>
        </authorList>
    </citation>
    <scope>NUCLEOTIDE SEQUENCE [LARGE SCALE GENOMIC DNA]</scope>
    <source>
        <strain evidence="4 5">DY22613</strain>
    </source>
</reference>
<organism evidence="4 5">
    <name type="scientific">Anoxybacter fermentans</name>
    <dbReference type="NCBI Taxonomy" id="1323375"/>
    <lineage>
        <taxon>Bacteria</taxon>
        <taxon>Bacillati</taxon>
        <taxon>Bacillota</taxon>
        <taxon>Clostridia</taxon>
        <taxon>Halanaerobiales</taxon>
        <taxon>Anoxybacter</taxon>
    </lineage>
</organism>
<dbReference type="Pfam" id="PF01257">
    <property type="entry name" value="2Fe-2S_thioredx"/>
    <property type="match status" value="1"/>
</dbReference>
<evidence type="ECO:0000256" key="3">
    <source>
        <dbReference type="ARBA" id="ARBA00023014"/>
    </source>
</evidence>
<evidence type="ECO:0000313" key="5">
    <source>
        <dbReference type="Proteomes" id="UP000267250"/>
    </source>
</evidence>
<dbReference type="InterPro" id="IPR036249">
    <property type="entry name" value="Thioredoxin-like_sf"/>
</dbReference>
<dbReference type="GO" id="GO:0046872">
    <property type="term" value="F:metal ion binding"/>
    <property type="evidence" value="ECO:0007669"/>
    <property type="project" value="UniProtKB-KW"/>
</dbReference>
<evidence type="ECO:0000256" key="1">
    <source>
        <dbReference type="ARBA" id="ARBA00022723"/>
    </source>
</evidence>
<evidence type="ECO:0000313" key="4">
    <source>
        <dbReference type="EMBL" id="AZR72722.1"/>
    </source>
</evidence>
<dbReference type="Proteomes" id="UP000267250">
    <property type="component" value="Chromosome"/>
</dbReference>
<dbReference type="RefSeq" id="WP_127016053.1">
    <property type="nucleotide sequence ID" value="NZ_CP016379.1"/>
</dbReference>
<dbReference type="SUPFAM" id="SSF52833">
    <property type="entry name" value="Thioredoxin-like"/>
    <property type="match status" value="1"/>
</dbReference>
<dbReference type="GO" id="GO:0051536">
    <property type="term" value="F:iron-sulfur cluster binding"/>
    <property type="evidence" value="ECO:0007669"/>
    <property type="project" value="UniProtKB-KW"/>
</dbReference>
<dbReference type="AlphaFoldDB" id="A0A3S9SWV0"/>
<keyword evidence="5" id="KW-1185">Reference proteome</keyword>
<protein>
    <recommendedName>
        <fullName evidence="6">NADH dehydrogenase</fullName>
    </recommendedName>
</protein>
<dbReference type="OrthoDB" id="9800692at2"/>
<dbReference type="EMBL" id="CP016379">
    <property type="protein sequence ID" value="AZR72722.1"/>
    <property type="molecule type" value="Genomic_DNA"/>
</dbReference>
<dbReference type="CDD" id="cd02980">
    <property type="entry name" value="TRX_Fd_family"/>
    <property type="match status" value="1"/>
</dbReference>
<dbReference type="Gene3D" id="3.40.30.10">
    <property type="entry name" value="Glutaredoxin"/>
    <property type="match status" value="1"/>
</dbReference>
<keyword evidence="2" id="KW-0408">Iron</keyword>
<keyword evidence="1" id="KW-0479">Metal-binding</keyword>
<evidence type="ECO:0000256" key="2">
    <source>
        <dbReference type="ARBA" id="ARBA00023004"/>
    </source>
</evidence>